<dbReference type="PROSITE" id="PS01313">
    <property type="entry name" value="LIPB"/>
    <property type="match status" value="1"/>
</dbReference>
<protein>
    <recommendedName>
        <fullName evidence="6 7">Octanoyltransferase</fullName>
        <ecNumber evidence="6 7">2.3.1.181</ecNumber>
    </recommendedName>
    <alternativeName>
        <fullName evidence="6">Lipoate-protein ligase B</fullName>
    </alternativeName>
    <alternativeName>
        <fullName evidence="6">Lipoyl/octanoyl transferase</fullName>
    </alternativeName>
    <alternativeName>
        <fullName evidence="6">Octanoyl-[acyl-carrier-protein]-protein N-octanoyltransferase</fullName>
    </alternativeName>
</protein>
<dbReference type="InterPro" id="IPR000544">
    <property type="entry name" value="Octanoyltransferase"/>
</dbReference>
<dbReference type="InterPro" id="IPR004143">
    <property type="entry name" value="BPL_LPL_catalytic"/>
</dbReference>
<dbReference type="NCBIfam" id="NF010925">
    <property type="entry name" value="PRK14345.1"/>
    <property type="match status" value="1"/>
</dbReference>
<organism evidence="9 10">
    <name type="scientific">Rurimicrobium arvi</name>
    <dbReference type="NCBI Taxonomy" id="2049916"/>
    <lineage>
        <taxon>Bacteria</taxon>
        <taxon>Pseudomonadati</taxon>
        <taxon>Bacteroidota</taxon>
        <taxon>Chitinophagia</taxon>
        <taxon>Chitinophagales</taxon>
        <taxon>Chitinophagaceae</taxon>
        <taxon>Rurimicrobium</taxon>
    </lineage>
</organism>
<name>A0ABP8MWI7_9BACT</name>
<dbReference type="SUPFAM" id="SSF55681">
    <property type="entry name" value="Class II aaRS and biotin synthetases"/>
    <property type="match status" value="1"/>
</dbReference>
<keyword evidence="2 6" id="KW-0963">Cytoplasm</keyword>
<feature type="binding site" evidence="6">
    <location>
        <begin position="92"/>
        <end position="99"/>
    </location>
    <ligand>
        <name>substrate</name>
    </ligand>
</feature>
<proteinExistence type="inferred from homology"/>
<evidence type="ECO:0000256" key="7">
    <source>
        <dbReference type="PIRNR" id="PIRNR016262"/>
    </source>
</evidence>
<dbReference type="Gene3D" id="3.30.930.10">
    <property type="entry name" value="Bira Bifunctional Protein, Domain 2"/>
    <property type="match status" value="1"/>
</dbReference>
<dbReference type="EC" id="2.3.1.181" evidence="6 7"/>
<comment type="function">
    <text evidence="5 6 7">Catalyzes the transfer of endogenously produced octanoic acid from octanoyl-acyl-carrier-protein onto the lipoyl domains of lipoate-dependent enzymes. Lipoyl-ACP can also act as a substrate although octanoyl-ACP is likely to be the physiological substrate.</text>
</comment>
<dbReference type="CDD" id="cd16444">
    <property type="entry name" value="LipB"/>
    <property type="match status" value="1"/>
</dbReference>
<dbReference type="NCBIfam" id="TIGR00214">
    <property type="entry name" value="lipB"/>
    <property type="match status" value="1"/>
</dbReference>
<evidence type="ECO:0000256" key="4">
    <source>
        <dbReference type="ARBA" id="ARBA00023315"/>
    </source>
</evidence>
<feature type="binding site" evidence="6">
    <location>
        <begin position="178"/>
        <end position="180"/>
    </location>
    <ligand>
        <name>substrate</name>
    </ligand>
</feature>
<dbReference type="HAMAP" id="MF_00013">
    <property type="entry name" value="LipB"/>
    <property type="match status" value="1"/>
</dbReference>
<dbReference type="RefSeq" id="WP_344826606.1">
    <property type="nucleotide sequence ID" value="NZ_BAABEZ010000022.1"/>
</dbReference>
<dbReference type="InterPro" id="IPR045864">
    <property type="entry name" value="aa-tRNA-synth_II/BPL/LPL"/>
</dbReference>
<accession>A0ABP8MWI7</accession>
<evidence type="ECO:0000256" key="5">
    <source>
        <dbReference type="ARBA" id="ARBA00024732"/>
    </source>
</evidence>
<comment type="pathway">
    <text evidence="1 6 7">Protein modification; protein lipoylation via endogenous pathway; protein N(6)-(lipoyl)lysine from octanoyl-[acyl-carrier-protein]: step 1/2.</text>
</comment>
<comment type="catalytic activity">
    <reaction evidence="6 7">
        <text>octanoyl-[ACP] + L-lysyl-[protein] = N(6)-octanoyl-L-lysyl-[protein] + holo-[ACP] + H(+)</text>
        <dbReference type="Rhea" id="RHEA:17665"/>
        <dbReference type="Rhea" id="RHEA-COMP:9636"/>
        <dbReference type="Rhea" id="RHEA-COMP:9685"/>
        <dbReference type="Rhea" id="RHEA-COMP:9752"/>
        <dbReference type="Rhea" id="RHEA-COMP:9928"/>
        <dbReference type="ChEBI" id="CHEBI:15378"/>
        <dbReference type="ChEBI" id="CHEBI:29969"/>
        <dbReference type="ChEBI" id="CHEBI:64479"/>
        <dbReference type="ChEBI" id="CHEBI:78463"/>
        <dbReference type="ChEBI" id="CHEBI:78809"/>
        <dbReference type="EC" id="2.3.1.181"/>
    </reaction>
</comment>
<evidence type="ECO:0000256" key="6">
    <source>
        <dbReference type="HAMAP-Rule" id="MF_00013"/>
    </source>
</evidence>
<comment type="subcellular location">
    <subcellularLocation>
        <location evidence="6">Cytoplasm</location>
    </subcellularLocation>
</comment>
<dbReference type="Pfam" id="PF21948">
    <property type="entry name" value="LplA-B_cat"/>
    <property type="match status" value="1"/>
</dbReference>
<feature type="domain" description="BPL/LPL catalytic" evidence="8">
    <location>
        <begin position="47"/>
        <end position="235"/>
    </location>
</feature>
<dbReference type="Proteomes" id="UP001501410">
    <property type="component" value="Unassembled WGS sequence"/>
</dbReference>
<evidence type="ECO:0000259" key="8">
    <source>
        <dbReference type="PROSITE" id="PS51733"/>
    </source>
</evidence>
<comment type="miscellaneous">
    <text evidence="6">In the reaction, the free carboxyl group of octanoic acid is attached via an amide linkage to the epsilon-amino group of a specific lysine residue of lipoyl domains of lipoate-dependent enzymes.</text>
</comment>
<evidence type="ECO:0000256" key="2">
    <source>
        <dbReference type="ARBA" id="ARBA00022490"/>
    </source>
</evidence>
<dbReference type="PANTHER" id="PTHR10993">
    <property type="entry name" value="OCTANOYLTRANSFERASE"/>
    <property type="match status" value="1"/>
</dbReference>
<dbReference type="EMBL" id="BAABEZ010000022">
    <property type="protein sequence ID" value="GAA4456200.1"/>
    <property type="molecule type" value="Genomic_DNA"/>
</dbReference>
<feature type="site" description="Lowers pKa of active site Cys" evidence="6">
    <location>
        <position position="162"/>
    </location>
</feature>
<keyword evidence="4 6" id="KW-0012">Acyltransferase</keyword>
<dbReference type="InterPro" id="IPR020605">
    <property type="entry name" value="Octanoyltransferase_CS"/>
</dbReference>
<dbReference type="GO" id="GO:0016740">
    <property type="term" value="F:transferase activity"/>
    <property type="evidence" value="ECO:0007669"/>
    <property type="project" value="UniProtKB-KW"/>
</dbReference>
<feature type="active site" description="Acyl-thioester intermediate" evidence="6">
    <location>
        <position position="196"/>
    </location>
</feature>
<comment type="similarity">
    <text evidence="6 7">Belongs to the LipB family.</text>
</comment>
<comment type="caution">
    <text evidence="9">The sequence shown here is derived from an EMBL/GenBank/DDBJ whole genome shotgun (WGS) entry which is preliminary data.</text>
</comment>
<feature type="binding site" evidence="6">
    <location>
        <begin position="165"/>
        <end position="167"/>
    </location>
    <ligand>
        <name>substrate</name>
    </ligand>
</feature>
<sequence length="244" mass="27904">MQRVFTDNWGNIEYGEAWDAQEFLLKKNLDVKSLWFGKSEEEKDKSVDTTNYFLFCEHPHVYTLGKSGLMENLLLNDNRLKELGVSFYKTNRGGDITYHGPGQVVGYPILDLEKFFTDLGRYMRSLEEVIIRTIGAWGIKGERLQGEPGVWLDVGIKGKERKICAMGVRCSRWVTMHGFALNVNTNMQYFNYIVPCGIVDKGVTSMEQELGHKVDMEEVRSKISGHFEAVFGAEMVRQEIPTLV</sequence>
<dbReference type="PANTHER" id="PTHR10993:SF12">
    <property type="entry name" value="OCTANOYLTRANSFERASE"/>
    <property type="match status" value="1"/>
</dbReference>
<evidence type="ECO:0000256" key="1">
    <source>
        <dbReference type="ARBA" id="ARBA00004821"/>
    </source>
</evidence>
<gene>
    <name evidence="6 9" type="primary">lipB</name>
    <name evidence="9" type="ORF">GCM10023092_21130</name>
</gene>
<reference evidence="10" key="1">
    <citation type="journal article" date="2019" name="Int. J. Syst. Evol. Microbiol.">
        <title>The Global Catalogue of Microorganisms (GCM) 10K type strain sequencing project: providing services to taxonomists for standard genome sequencing and annotation.</title>
        <authorList>
            <consortium name="The Broad Institute Genomics Platform"/>
            <consortium name="The Broad Institute Genome Sequencing Center for Infectious Disease"/>
            <person name="Wu L."/>
            <person name="Ma J."/>
        </authorList>
    </citation>
    <scope>NUCLEOTIDE SEQUENCE [LARGE SCALE GENOMIC DNA]</scope>
    <source>
        <strain evidence="10">JCM 31921</strain>
    </source>
</reference>
<dbReference type="PIRSF" id="PIRSF016262">
    <property type="entry name" value="LPLase"/>
    <property type="match status" value="1"/>
</dbReference>
<evidence type="ECO:0000256" key="3">
    <source>
        <dbReference type="ARBA" id="ARBA00022679"/>
    </source>
</evidence>
<keyword evidence="3 6" id="KW-0808">Transferase</keyword>
<dbReference type="PROSITE" id="PS51733">
    <property type="entry name" value="BPL_LPL_CATALYTIC"/>
    <property type="match status" value="1"/>
</dbReference>
<evidence type="ECO:0000313" key="10">
    <source>
        <dbReference type="Proteomes" id="UP001501410"/>
    </source>
</evidence>
<evidence type="ECO:0000313" key="9">
    <source>
        <dbReference type="EMBL" id="GAA4456200.1"/>
    </source>
</evidence>
<keyword evidence="10" id="KW-1185">Reference proteome</keyword>